<sequence>RATLITYCKRQLGDGVIDINISTDQESDVVDNALQYYQDYHYDATERTFISQQVSAADITNKYVSIADSILGISNVYPISSSSTTNLFNLRYQLRLQDIFDLADVQMLHYNMVQSNLSMIDDMLVGKHPYEYQRHMDRLYIYMDWTNDIKADEYILIECHRLIDPETYTQVYNDRWLKQYTTSLMKRQWGQNLMKYDGMTLPGGLTYNGSAIYDQANTEITELQTEMQLSYEEFP</sequence>
<gene>
    <name evidence="1" type="ORF">METZ01_LOCUS499114</name>
</gene>
<accession>A0A383DPU4</accession>
<protein>
    <submittedName>
        <fullName evidence="1">Uncharacterized protein</fullName>
    </submittedName>
</protein>
<dbReference type="EMBL" id="UINC01218991">
    <property type="protein sequence ID" value="SVE46260.1"/>
    <property type="molecule type" value="Genomic_DNA"/>
</dbReference>
<dbReference type="AlphaFoldDB" id="A0A383DPU4"/>
<reference evidence="1" key="1">
    <citation type="submission" date="2018-05" db="EMBL/GenBank/DDBJ databases">
        <authorList>
            <person name="Lanie J.A."/>
            <person name="Ng W.-L."/>
            <person name="Kazmierczak K.M."/>
            <person name="Andrzejewski T.M."/>
            <person name="Davidsen T.M."/>
            <person name="Wayne K.J."/>
            <person name="Tettelin H."/>
            <person name="Glass J.I."/>
            <person name="Rusch D."/>
            <person name="Podicherti R."/>
            <person name="Tsui H.-C.T."/>
            <person name="Winkler M.E."/>
        </authorList>
    </citation>
    <scope>NUCLEOTIDE SEQUENCE</scope>
</reference>
<evidence type="ECO:0000313" key="1">
    <source>
        <dbReference type="EMBL" id="SVE46260.1"/>
    </source>
</evidence>
<feature type="non-terminal residue" evidence="1">
    <location>
        <position position="235"/>
    </location>
</feature>
<organism evidence="1">
    <name type="scientific">marine metagenome</name>
    <dbReference type="NCBI Taxonomy" id="408172"/>
    <lineage>
        <taxon>unclassified sequences</taxon>
        <taxon>metagenomes</taxon>
        <taxon>ecological metagenomes</taxon>
    </lineage>
</organism>
<proteinExistence type="predicted"/>
<name>A0A383DPU4_9ZZZZ</name>
<feature type="non-terminal residue" evidence="1">
    <location>
        <position position="1"/>
    </location>
</feature>